<keyword evidence="5" id="KW-1185">Reference proteome</keyword>
<keyword evidence="2" id="KW-0732">Signal</keyword>
<evidence type="ECO:0000313" key="5">
    <source>
        <dbReference type="Proteomes" id="UP001371218"/>
    </source>
</evidence>
<accession>A0ABU9BTQ3</accession>
<gene>
    <name evidence="4" type="ORF">AACH06_18610</name>
</gene>
<evidence type="ECO:0000256" key="2">
    <source>
        <dbReference type="SAM" id="SignalP"/>
    </source>
</evidence>
<feature type="transmembrane region" description="Helical" evidence="1">
    <location>
        <begin position="44"/>
        <end position="68"/>
    </location>
</feature>
<evidence type="ECO:0000313" key="4">
    <source>
        <dbReference type="EMBL" id="MEK8032838.1"/>
    </source>
</evidence>
<dbReference type="Pfam" id="PF13386">
    <property type="entry name" value="DsbD_2"/>
    <property type="match status" value="1"/>
</dbReference>
<keyword evidence="1" id="KW-1133">Transmembrane helix</keyword>
<name>A0ABU9BTQ3_9BURK</name>
<feature type="domain" description="Urease accessory protein UreH-like transmembrane" evidence="3">
    <location>
        <begin position="8"/>
        <end position="199"/>
    </location>
</feature>
<dbReference type="InterPro" id="IPR039447">
    <property type="entry name" value="UreH-like_TM_dom"/>
</dbReference>
<keyword evidence="1" id="KW-0472">Membrane</keyword>
<feature type="transmembrane region" description="Helical" evidence="1">
    <location>
        <begin position="206"/>
        <end position="226"/>
    </location>
</feature>
<evidence type="ECO:0000259" key="3">
    <source>
        <dbReference type="Pfam" id="PF13386"/>
    </source>
</evidence>
<dbReference type="PANTHER" id="PTHR42208:SF1">
    <property type="entry name" value="HEAVY METAL TRANSPORTER"/>
    <property type="match status" value="1"/>
</dbReference>
<organism evidence="4 5">
    <name type="scientific">Ideonella lacteola</name>
    <dbReference type="NCBI Taxonomy" id="2984193"/>
    <lineage>
        <taxon>Bacteria</taxon>
        <taxon>Pseudomonadati</taxon>
        <taxon>Pseudomonadota</taxon>
        <taxon>Betaproteobacteria</taxon>
        <taxon>Burkholderiales</taxon>
        <taxon>Sphaerotilaceae</taxon>
        <taxon>Ideonella</taxon>
    </lineage>
</organism>
<feature type="transmembrane region" description="Helical" evidence="1">
    <location>
        <begin position="80"/>
        <end position="98"/>
    </location>
</feature>
<evidence type="ECO:0000256" key="1">
    <source>
        <dbReference type="SAM" id="Phobius"/>
    </source>
</evidence>
<proteinExistence type="predicted"/>
<dbReference type="Proteomes" id="UP001371218">
    <property type="component" value="Unassembled WGS sequence"/>
</dbReference>
<comment type="caution">
    <text evidence="4">The sequence shown here is derived from an EMBL/GenBank/DDBJ whole genome shotgun (WGS) entry which is preliminary data.</text>
</comment>
<sequence>MNGALVLTALLMGLAGSVHCVAMCAAPSAAGVRACGAGRREGWAAFHAGRLVAYTLAGALAAASVGAVSRWSALSPALRPIWAVLHVAALALGLWLLVRGRQPEWLERAGRTPTSAARPDAQGWQRMRGPVKAGGLGLAWVTWPCGLLQSALVVAALANDSMGGAAVMLVFGLATAPALGVAPWLWARWSAASGRSITAGVEAGAIRLAGALLAGASVWALGHDVLTRLVAFCLS</sequence>
<keyword evidence="1" id="KW-0812">Transmembrane</keyword>
<dbReference type="RefSeq" id="WP_341427254.1">
    <property type="nucleotide sequence ID" value="NZ_JBBUTG010000012.1"/>
</dbReference>
<dbReference type="PANTHER" id="PTHR42208">
    <property type="entry name" value="HEAVY METAL TRANSPORTER-RELATED"/>
    <property type="match status" value="1"/>
</dbReference>
<feature type="transmembrane region" description="Helical" evidence="1">
    <location>
        <begin position="165"/>
        <end position="186"/>
    </location>
</feature>
<feature type="signal peptide" evidence="2">
    <location>
        <begin position="1"/>
        <end position="20"/>
    </location>
</feature>
<reference evidence="4 5" key="1">
    <citation type="submission" date="2024-04" db="EMBL/GenBank/DDBJ databases">
        <title>Novel species of the genus Ideonella isolated from streams.</title>
        <authorList>
            <person name="Lu H."/>
        </authorList>
    </citation>
    <scope>NUCLEOTIDE SEQUENCE [LARGE SCALE GENOMIC DNA]</scope>
    <source>
        <strain evidence="4 5">DXS29W</strain>
    </source>
</reference>
<feature type="chain" id="PRO_5045413226" evidence="2">
    <location>
        <begin position="21"/>
        <end position="235"/>
    </location>
</feature>
<feature type="transmembrane region" description="Helical" evidence="1">
    <location>
        <begin position="137"/>
        <end position="158"/>
    </location>
</feature>
<protein>
    <submittedName>
        <fullName evidence="4">Sulfite exporter TauE/SafE family protein</fullName>
    </submittedName>
</protein>
<dbReference type="EMBL" id="JBBUTG010000012">
    <property type="protein sequence ID" value="MEK8032838.1"/>
    <property type="molecule type" value="Genomic_DNA"/>
</dbReference>